<name>A0A2M7QAD0_9BACT</name>
<dbReference type="Proteomes" id="UP000230973">
    <property type="component" value="Unassembled WGS sequence"/>
</dbReference>
<proteinExistence type="predicted"/>
<gene>
    <name evidence="2" type="ORF">COY93_01550</name>
</gene>
<keyword evidence="1" id="KW-1133">Transmembrane helix</keyword>
<evidence type="ECO:0000256" key="1">
    <source>
        <dbReference type="SAM" id="Phobius"/>
    </source>
</evidence>
<keyword evidence="1" id="KW-0812">Transmembrane</keyword>
<protein>
    <submittedName>
        <fullName evidence="2">Uncharacterized protein</fullName>
    </submittedName>
</protein>
<comment type="caution">
    <text evidence="2">The sequence shown here is derived from an EMBL/GenBank/DDBJ whole genome shotgun (WGS) entry which is preliminary data.</text>
</comment>
<evidence type="ECO:0000313" key="2">
    <source>
        <dbReference type="EMBL" id="PIY62969.1"/>
    </source>
</evidence>
<dbReference type="AlphaFoldDB" id="A0A2M7QAD0"/>
<keyword evidence="1" id="KW-0472">Membrane</keyword>
<organism evidence="2 3">
    <name type="scientific">Candidatus Uhrbacteria bacterium CG_4_10_14_0_8_um_filter_58_22</name>
    <dbReference type="NCBI Taxonomy" id="1975029"/>
    <lineage>
        <taxon>Bacteria</taxon>
        <taxon>Candidatus Uhriibacteriota</taxon>
    </lineage>
</organism>
<feature type="transmembrane region" description="Helical" evidence="1">
    <location>
        <begin position="7"/>
        <end position="28"/>
    </location>
</feature>
<dbReference type="EMBL" id="PFLC01000021">
    <property type="protein sequence ID" value="PIY62969.1"/>
    <property type="molecule type" value="Genomic_DNA"/>
</dbReference>
<evidence type="ECO:0000313" key="3">
    <source>
        <dbReference type="Proteomes" id="UP000230973"/>
    </source>
</evidence>
<sequence>MTNLKKMWIGILTLVLILLGTAIYIFIWPVSGLNLEVSWRCNLRKGKMVDTSCGIAGCFYRCSVIYPDANQVCQTSDDCLGKCISFDEGNIFNLRSLMAKKDSSASIDGCSFDWEKKEFECLEPMSGQCYPTKIIKNCEYGLEIIADRRLKSVGQCSM</sequence>
<accession>A0A2M7QAD0</accession>
<reference evidence="3" key="1">
    <citation type="submission" date="2017-09" db="EMBL/GenBank/DDBJ databases">
        <title>Depth-based differentiation of microbial function through sediment-hosted aquifers and enrichment of novel symbionts in the deep terrestrial subsurface.</title>
        <authorList>
            <person name="Probst A.J."/>
            <person name="Ladd B."/>
            <person name="Jarett J.K."/>
            <person name="Geller-Mcgrath D.E."/>
            <person name="Sieber C.M.K."/>
            <person name="Emerson J.B."/>
            <person name="Anantharaman K."/>
            <person name="Thomas B.C."/>
            <person name="Malmstrom R."/>
            <person name="Stieglmeier M."/>
            <person name="Klingl A."/>
            <person name="Woyke T."/>
            <person name="Ryan C.M."/>
            <person name="Banfield J.F."/>
        </authorList>
    </citation>
    <scope>NUCLEOTIDE SEQUENCE [LARGE SCALE GENOMIC DNA]</scope>
</reference>